<protein>
    <submittedName>
        <fullName evidence="1">Uncharacterized protein</fullName>
    </submittedName>
</protein>
<gene>
    <name evidence="1" type="ORF">IWX90DRAFT_404809</name>
</gene>
<proteinExistence type="predicted"/>
<reference evidence="1 2" key="1">
    <citation type="journal article" date="2022" name="G3 (Bethesda)">
        <title>Enemy or ally: a genomic approach to elucidate the lifestyle of Phyllosticta citrichinaensis.</title>
        <authorList>
            <person name="Buijs V.A."/>
            <person name="Groenewald J.Z."/>
            <person name="Haridas S."/>
            <person name="LaButti K.M."/>
            <person name="Lipzen A."/>
            <person name="Martin F.M."/>
            <person name="Barry K."/>
            <person name="Grigoriev I.V."/>
            <person name="Crous P.W."/>
            <person name="Seidl M.F."/>
        </authorList>
    </citation>
    <scope>NUCLEOTIDE SEQUENCE [LARGE SCALE GENOMIC DNA]</scope>
    <source>
        <strain evidence="1 2">CBS 129764</strain>
    </source>
</reference>
<organism evidence="1 2">
    <name type="scientific">Phyllosticta citrichinensis</name>
    <dbReference type="NCBI Taxonomy" id="1130410"/>
    <lineage>
        <taxon>Eukaryota</taxon>
        <taxon>Fungi</taxon>
        <taxon>Dikarya</taxon>
        <taxon>Ascomycota</taxon>
        <taxon>Pezizomycotina</taxon>
        <taxon>Dothideomycetes</taxon>
        <taxon>Dothideomycetes incertae sedis</taxon>
        <taxon>Botryosphaeriales</taxon>
        <taxon>Phyllostictaceae</taxon>
        <taxon>Phyllosticta</taxon>
    </lineage>
</organism>
<comment type="caution">
    <text evidence="1">The sequence shown here is derived from an EMBL/GenBank/DDBJ whole genome shotgun (WGS) entry which is preliminary data.</text>
</comment>
<accession>A0ABR1XMI5</accession>
<dbReference type="InterPro" id="IPR014839">
    <property type="entry name" value="Crt10"/>
</dbReference>
<dbReference type="SUPFAM" id="SSF101898">
    <property type="entry name" value="NHL repeat"/>
    <property type="match status" value="1"/>
</dbReference>
<name>A0ABR1XMI5_9PEZI</name>
<dbReference type="EMBL" id="JBBWUH010000007">
    <property type="protein sequence ID" value="KAK8161390.1"/>
    <property type="molecule type" value="Genomic_DNA"/>
</dbReference>
<sequence length="562" mass="63078">MANDISVTPITSLPRSHFSHPDFASPPYLVTWRCNLTALSHTENLYFVAGRSEIFVYQPNFPDQRLDSDPTLILQPSGPEHAQPIVHEVPLGPGRYINQLIVDFLGNEEILLLALHNGGVIGYRISQIQQAIEKRQEPDCVETNVGDDVTPFFREHVEKSAWGLAVHREARMIAVSSNTHKVTVFAFALDRRDAPSFGPWYRDRSTQRKVQLPDTGTNIPCVAFCNTADDPEGRWLMTTDIEGVARIFDLALIGSVLDPCVHMAAPRFCVQACYGDSLDCICPSLDEHSQHYCHATWGALWLDSRAFKRVDNLKEAFGCEAKITKSNTDQVCFDCSKRRSLVPNSSTTWRLDPSAPPEEPEDGFWDRGLQCWRELTNEFENETPESEGLPSTSPIMLLSIRDMILLQPLKSGIESDQVAYHDPLFQTCREGEDALWLLDQDRLNLHAQIPELGVVIVGSAKGRVAVLSLTQTSSTRPGGKTYACRIDHILPTLEQERRGQRSLGSLAGIAVGPIQGMLGRAADHPRRWRLLMMYHDNEVLKYEISKRTDGELRAQEVNELII</sequence>
<keyword evidence="2" id="KW-1185">Reference proteome</keyword>
<evidence type="ECO:0000313" key="1">
    <source>
        <dbReference type="EMBL" id="KAK8161390.1"/>
    </source>
</evidence>
<dbReference type="Proteomes" id="UP001456524">
    <property type="component" value="Unassembled WGS sequence"/>
</dbReference>
<dbReference type="Pfam" id="PF08728">
    <property type="entry name" value="CRT10"/>
    <property type="match status" value="2"/>
</dbReference>
<evidence type="ECO:0000313" key="2">
    <source>
        <dbReference type="Proteomes" id="UP001456524"/>
    </source>
</evidence>